<dbReference type="PANTHER" id="PTHR35176">
    <property type="entry name" value="HEME OXYGENASE HI_0854-RELATED"/>
    <property type="match status" value="1"/>
</dbReference>
<dbReference type="InterPro" id="IPR052019">
    <property type="entry name" value="F420H2_bilvrd_red/Heme_oxyg"/>
</dbReference>
<protein>
    <submittedName>
        <fullName evidence="3">Pyridoxamine 5'-phosphate oxidase family protein</fullName>
    </submittedName>
</protein>
<dbReference type="PANTHER" id="PTHR35176:SF4">
    <property type="entry name" value="PYRIDOXAMINE 5'-PHOSPHATE OXIDASE-RELATED FMN-BINDING"/>
    <property type="match status" value="1"/>
</dbReference>
<name>A0ABN2L4Y9_9MICO</name>
<organism evidence="3 4">
    <name type="scientific">Nostocoides vanveenii</name>
    <dbReference type="NCBI Taxonomy" id="330835"/>
    <lineage>
        <taxon>Bacteria</taxon>
        <taxon>Bacillati</taxon>
        <taxon>Actinomycetota</taxon>
        <taxon>Actinomycetes</taxon>
        <taxon>Micrococcales</taxon>
        <taxon>Intrasporangiaceae</taxon>
        <taxon>Nostocoides</taxon>
    </lineage>
</organism>
<keyword evidence="4" id="KW-1185">Reference proteome</keyword>
<dbReference type="Proteomes" id="UP001501475">
    <property type="component" value="Unassembled WGS sequence"/>
</dbReference>
<dbReference type="Pfam" id="PF01243">
    <property type="entry name" value="PNPOx_N"/>
    <property type="match status" value="1"/>
</dbReference>
<dbReference type="InterPro" id="IPR012349">
    <property type="entry name" value="Split_barrel_FMN-bd"/>
</dbReference>
<dbReference type="SUPFAM" id="SSF50475">
    <property type="entry name" value="FMN-binding split barrel"/>
    <property type="match status" value="1"/>
</dbReference>
<evidence type="ECO:0000256" key="1">
    <source>
        <dbReference type="ARBA" id="ARBA00023002"/>
    </source>
</evidence>
<comment type="caution">
    <text evidence="3">The sequence shown here is derived from an EMBL/GenBank/DDBJ whole genome shotgun (WGS) entry which is preliminary data.</text>
</comment>
<dbReference type="InterPro" id="IPR011576">
    <property type="entry name" value="Pyridox_Oxase_N"/>
</dbReference>
<reference evidence="3 4" key="1">
    <citation type="journal article" date="2019" name="Int. J. Syst. Evol. Microbiol.">
        <title>The Global Catalogue of Microorganisms (GCM) 10K type strain sequencing project: providing services to taxonomists for standard genome sequencing and annotation.</title>
        <authorList>
            <consortium name="The Broad Institute Genomics Platform"/>
            <consortium name="The Broad Institute Genome Sequencing Center for Infectious Disease"/>
            <person name="Wu L."/>
            <person name="Ma J."/>
        </authorList>
    </citation>
    <scope>NUCLEOTIDE SEQUENCE [LARGE SCALE GENOMIC DNA]</scope>
    <source>
        <strain evidence="3 4">JCM 15591</strain>
    </source>
</reference>
<feature type="domain" description="Pyridoxamine 5'-phosphate oxidase N-terminal" evidence="2">
    <location>
        <begin position="15"/>
        <end position="140"/>
    </location>
</feature>
<accession>A0ABN2L4Y9</accession>
<dbReference type="RefSeq" id="WP_344068891.1">
    <property type="nucleotide sequence ID" value="NZ_BAAAPN010000104.1"/>
</dbReference>
<dbReference type="Gene3D" id="2.30.110.10">
    <property type="entry name" value="Electron Transport, Fmn-binding Protein, Chain A"/>
    <property type="match status" value="1"/>
</dbReference>
<evidence type="ECO:0000313" key="4">
    <source>
        <dbReference type="Proteomes" id="UP001501475"/>
    </source>
</evidence>
<evidence type="ECO:0000313" key="3">
    <source>
        <dbReference type="EMBL" id="GAA1775446.1"/>
    </source>
</evidence>
<dbReference type="EMBL" id="BAAAPN010000104">
    <property type="protein sequence ID" value="GAA1775446.1"/>
    <property type="molecule type" value="Genomic_DNA"/>
</dbReference>
<proteinExistence type="predicted"/>
<evidence type="ECO:0000259" key="2">
    <source>
        <dbReference type="Pfam" id="PF01243"/>
    </source>
</evidence>
<sequence>MTTLDLGSSQAPAHAVARRLDTDTIGWFTTVRPDGRLHAVPVWFLWLDGVAVIMSEPSAVKLRNLQHSPSALLHLHADATGDGIVILGGTAVRSERTSTQWLEQIRDPYLEKYADGIAALGTEIDAMASRFSTVIEFTPSSLTAW</sequence>
<keyword evidence="1" id="KW-0560">Oxidoreductase</keyword>
<gene>
    <name evidence="3" type="ORF">GCM10009810_35610</name>
</gene>